<proteinExistence type="inferred from homology"/>
<dbReference type="Gene3D" id="3.80.10.10">
    <property type="entry name" value="Ribonuclease Inhibitor"/>
    <property type="match status" value="1"/>
</dbReference>
<dbReference type="GO" id="GO:0002224">
    <property type="term" value="P:toll-like receptor signaling pathway"/>
    <property type="evidence" value="ECO:0007669"/>
    <property type="project" value="TreeGrafter"/>
</dbReference>
<comment type="subcellular location">
    <subcellularLocation>
        <location evidence="1">Membrane</location>
        <topology evidence="1">Single-pass membrane protein</topology>
    </subcellularLocation>
</comment>
<keyword evidence="3" id="KW-0433">Leucine-rich repeat</keyword>
<dbReference type="GO" id="GO:0005886">
    <property type="term" value="C:plasma membrane"/>
    <property type="evidence" value="ECO:0007669"/>
    <property type="project" value="TreeGrafter"/>
</dbReference>
<keyword evidence="7" id="KW-0472">Membrane</keyword>
<keyword evidence="8" id="KW-0675">Receptor</keyword>
<dbReference type="GO" id="GO:0038023">
    <property type="term" value="F:signaling receptor activity"/>
    <property type="evidence" value="ECO:0007669"/>
    <property type="project" value="TreeGrafter"/>
</dbReference>
<name>A0A8S3R757_MYTED</name>
<evidence type="ECO:0000256" key="1">
    <source>
        <dbReference type="ARBA" id="ARBA00004167"/>
    </source>
</evidence>
<evidence type="ECO:0000256" key="2">
    <source>
        <dbReference type="ARBA" id="ARBA00009634"/>
    </source>
</evidence>
<dbReference type="SUPFAM" id="SSF52058">
    <property type="entry name" value="L domain-like"/>
    <property type="match status" value="1"/>
</dbReference>
<keyword evidence="6" id="KW-1133">Transmembrane helix</keyword>
<comment type="similarity">
    <text evidence="2">Belongs to the Toll-like receptor family.</text>
</comment>
<dbReference type="SMART" id="SM00082">
    <property type="entry name" value="LRRCT"/>
    <property type="match status" value="1"/>
</dbReference>
<dbReference type="PANTHER" id="PTHR24365:SF530">
    <property type="entry name" value="MSTPROX-RELATED"/>
    <property type="match status" value="1"/>
</dbReference>
<evidence type="ECO:0000256" key="5">
    <source>
        <dbReference type="ARBA" id="ARBA00022729"/>
    </source>
</evidence>
<evidence type="ECO:0000256" key="4">
    <source>
        <dbReference type="ARBA" id="ARBA00022692"/>
    </source>
</evidence>
<evidence type="ECO:0000313" key="10">
    <source>
        <dbReference type="EMBL" id="CAG2202660.1"/>
    </source>
</evidence>
<dbReference type="OrthoDB" id="6155791at2759"/>
<dbReference type="PROSITE" id="PS50104">
    <property type="entry name" value="TIR"/>
    <property type="match status" value="1"/>
</dbReference>
<protein>
    <recommendedName>
        <fullName evidence="9">TIR domain-containing protein</fullName>
    </recommendedName>
</protein>
<evidence type="ECO:0000256" key="6">
    <source>
        <dbReference type="ARBA" id="ARBA00022989"/>
    </source>
</evidence>
<evidence type="ECO:0000313" key="11">
    <source>
        <dbReference type="Proteomes" id="UP000683360"/>
    </source>
</evidence>
<dbReference type="Gene3D" id="3.40.50.10140">
    <property type="entry name" value="Toll/interleukin-1 receptor homology (TIR) domain"/>
    <property type="match status" value="1"/>
</dbReference>
<dbReference type="EMBL" id="CAJPWZ010000893">
    <property type="protein sequence ID" value="CAG2202660.1"/>
    <property type="molecule type" value="Genomic_DNA"/>
</dbReference>
<dbReference type="InterPro" id="IPR000157">
    <property type="entry name" value="TIR_dom"/>
</dbReference>
<reference evidence="10" key="1">
    <citation type="submission" date="2021-03" db="EMBL/GenBank/DDBJ databases">
        <authorList>
            <person name="Bekaert M."/>
        </authorList>
    </citation>
    <scope>NUCLEOTIDE SEQUENCE</scope>
</reference>
<evidence type="ECO:0000256" key="8">
    <source>
        <dbReference type="ARBA" id="ARBA00023170"/>
    </source>
</evidence>
<evidence type="ECO:0000256" key="7">
    <source>
        <dbReference type="ARBA" id="ARBA00023136"/>
    </source>
</evidence>
<dbReference type="Proteomes" id="UP000683360">
    <property type="component" value="Unassembled WGS sequence"/>
</dbReference>
<dbReference type="Pfam" id="PF01582">
    <property type="entry name" value="TIR"/>
    <property type="match status" value="1"/>
</dbReference>
<dbReference type="InterPro" id="IPR032675">
    <property type="entry name" value="LRR_dom_sf"/>
</dbReference>
<gene>
    <name evidence="10" type="ORF">MEDL_17224</name>
</gene>
<organism evidence="10 11">
    <name type="scientific">Mytilus edulis</name>
    <name type="common">Blue mussel</name>
    <dbReference type="NCBI Taxonomy" id="6550"/>
    <lineage>
        <taxon>Eukaryota</taxon>
        <taxon>Metazoa</taxon>
        <taxon>Spiralia</taxon>
        <taxon>Lophotrochozoa</taxon>
        <taxon>Mollusca</taxon>
        <taxon>Bivalvia</taxon>
        <taxon>Autobranchia</taxon>
        <taxon>Pteriomorphia</taxon>
        <taxon>Mytilida</taxon>
        <taxon>Mytiloidea</taxon>
        <taxon>Mytilidae</taxon>
        <taxon>Mytilinae</taxon>
        <taxon>Mytilus</taxon>
    </lineage>
</organism>
<sequence length="371" mass="43188">MGNLGFRFNRIDDRAFQSSTLKRLVFFNNHFVFIKDVMHHFNETEIFRHSPKLKYLDLRGNEFPSIHVLEKMLSPVKSLSQLIIDNCQLITLPENLFSKLPNLFYVSLRNNKISSWNGQRVFGNQSSLRTMRLTGNSLSTINETMFPRNALTHLSMLSLGNNPFACTCSNVWFKNWIETEQSIFENYPELYHCKTPPEKDGELLKDGIPTQFECSNTKNELFTAIVTSLSLSAYVIYCDNDLKWIQRKLLGKIENESEISLCIRDRDFEVGKVYVENIIEKMNSSRRIILVISHDMVKSNWCLFESRIAQEKCLNKESDALISLMVEDVSEENMSSSLRAFVNSASLSKFPAKEYDQEQFWLNLFLTYFDF</sequence>
<evidence type="ECO:0000256" key="3">
    <source>
        <dbReference type="ARBA" id="ARBA00022614"/>
    </source>
</evidence>
<dbReference type="InterPro" id="IPR035897">
    <property type="entry name" value="Toll_tir_struct_dom_sf"/>
</dbReference>
<dbReference type="InterPro" id="IPR000483">
    <property type="entry name" value="Cys-rich_flank_reg_C"/>
</dbReference>
<dbReference type="InterPro" id="IPR001611">
    <property type="entry name" value="Leu-rich_rpt"/>
</dbReference>
<keyword evidence="11" id="KW-1185">Reference proteome</keyword>
<dbReference type="SUPFAM" id="SSF52200">
    <property type="entry name" value="Toll/Interleukin receptor TIR domain"/>
    <property type="match status" value="1"/>
</dbReference>
<evidence type="ECO:0000259" key="9">
    <source>
        <dbReference type="PROSITE" id="PS50104"/>
    </source>
</evidence>
<accession>A0A8S3R757</accession>
<dbReference type="PROSITE" id="PS51450">
    <property type="entry name" value="LRR"/>
    <property type="match status" value="1"/>
</dbReference>
<feature type="domain" description="TIR" evidence="9">
    <location>
        <begin position="229"/>
        <end position="368"/>
    </location>
</feature>
<keyword evidence="4" id="KW-0812">Transmembrane</keyword>
<dbReference type="SMART" id="SM00255">
    <property type="entry name" value="TIR"/>
    <property type="match status" value="1"/>
</dbReference>
<dbReference type="AlphaFoldDB" id="A0A8S3R757"/>
<keyword evidence="5" id="KW-0732">Signal</keyword>
<dbReference type="PANTHER" id="PTHR24365">
    <property type="entry name" value="TOLL-LIKE RECEPTOR"/>
    <property type="match status" value="1"/>
</dbReference>
<comment type="caution">
    <text evidence="10">The sequence shown here is derived from an EMBL/GenBank/DDBJ whole genome shotgun (WGS) entry which is preliminary data.</text>
</comment>